<keyword evidence="8 13" id="KW-0418">Kinase</keyword>
<dbReference type="GO" id="GO:0000155">
    <property type="term" value="F:phosphorelay sensor kinase activity"/>
    <property type="evidence" value="ECO:0007669"/>
    <property type="project" value="UniProtKB-UniRule"/>
</dbReference>
<keyword evidence="11 13" id="KW-0902">Two-component regulatory system</keyword>
<comment type="catalytic activity">
    <reaction evidence="1 13">
        <text>ATP + protein L-histidine = ADP + protein N-phospho-L-histidine.</text>
        <dbReference type="EC" id="2.7.13.3"/>
    </reaction>
</comment>
<dbReference type="PROSITE" id="PS50109">
    <property type="entry name" value="HIS_KIN"/>
    <property type="match status" value="1"/>
</dbReference>
<protein>
    <recommendedName>
        <fullName evidence="13">Sensor histidine kinase</fullName>
        <ecNumber evidence="13">2.7.13.3</ecNumber>
    </recommendedName>
</protein>
<dbReference type="AlphaFoldDB" id="A0AAU9CYF3"/>
<dbReference type="PIRSF" id="PIRSF037431">
    <property type="entry name" value="STHK_LiaS"/>
    <property type="match status" value="1"/>
</dbReference>
<dbReference type="Pfam" id="PF02518">
    <property type="entry name" value="HATPase_c"/>
    <property type="match status" value="1"/>
</dbReference>
<keyword evidence="6 14" id="KW-0812">Transmembrane</keyword>
<feature type="domain" description="Histidine kinase" evidence="15">
    <location>
        <begin position="255"/>
        <end position="343"/>
    </location>
</feature>
<evidence type="ECO:0000313" key="16">
    <source>
        <dbReference type="EMBL" id="BDR56424.1"/>
    </source>
</evidence>
<evidence type="ECO:0000256" key="7">
    <source>
        <dbReference type="ARBA" id="ARBA00022741"/>
    </source>
</evidence>
<dbReference type="PANTHER" id="PTHR24421:SF37">
    <property type="entry name" value="SENSOR HISTIDINE KINASE NARS"/>
    <property type="match status" value="1"/>
</dbReference>
<dbReference type="InterPro" id="IPR050482">
    <property type="entry name" value="Sensor_HK_TwoCompSys"/>
</dbReference>
<keyword evidence="4" id="KW-0597">Phosphoprotein</keyword>
<dbReference type="InterPro" id="IPR005467">
    <property type="entry name" value="His_kinase_dom"/>
</dbReference>
<dbReference type="InterPro" id="IPR017202">
    <property type="entry name" value="LiaS/VraS"/>
</dbReference>
<dbReference type="RefSeq" id="WP_317698361.1">
    <property type="nucleotide sequence ID" value="NZ_AP026801.1"/>
</dbReference>
<dbReference type="Gene3D" id="1.20.5.1930">
    <property type="match status" value="1"/>
</dbReference>
<evidence type="ECO:0000256" key="10">
    <source>
        <dbReference type="ARBA" id="ARBA00022989"/>
    </source>
</evidence>
<accession>A0AAU9CYF3</accession>
<evidence type="ECO:0000256" key="13">
    <source>
        <dbReference type="PIRNR" id="PIRNR037431"/>
    </source>
</evidence>
<evidence type="ECO:0000256" key="1">
    <source>
        <dbReference type="ARBA" id="ARBA00000085"/>
    </source>
</evidence>
<keyword evidence="3 13" id="KW-1003">Cell membrane</keyword>
<proteinExistence type="predicted"/>
<dbReference type="Gene3D" id="3.30.565.10">
    <property type="entry name" value="Histidine kinase-like ATPase, C-terminal domain"/>
    <property type="match status" value="1"/>
</dbReference>
<evidence type="ECO:0000256" key="4">
    <source>
        <dbReference type="ARBA" id="ARBA00022553"/>
    </source>
</evidence>
<feature type="transmembrane region" description="Helical" evidence="14">
    <location>
        <begin position="7"/>
        <end position="29"/>
    </location>
</feature>
<dbReference type="EC" id="2.7.13.3" evidence="13"/>
<evidence type="ECO:0000256" key="12">
    <source>
        <dbReference type="ARBA" id="ARBA00023136"/>
    </source>
</evidence>
<dbReference type="GO" id="GO:0046983">
    <property type="term" value="F:protein dimerization activity"/>
    <property type="evidence" value="ECO:0007669"/>
    <property type="project" value="InterPro"/>
</dbReference>
<keyword evidence="9 13" id="KW-0067">ATP-binding</keyword>
<name>A0AAU9CYF3_9LACO</name>
<dbReference type="GO" id="GO:0005886">
    <property type="term" value="C:plasma membrane"/>
    <property type="evidence" value="ECO:0007669"/>
    <property type="project" value="UniProtKB-SubCell"/>
</dbReference>
<dbReference type="GO" id="GO:0005524">
    <property type="term" value="F:ATP binding"/>
    <property type="evidence" value="ECO:0007669"/>
    <property type="project" value="UniProtKB-UniRule"/>
</dbReference>
<evidence type="ECO:0000256" key="8">
    <source>
        <dbReference type="ARBA" id="ARBA00022777"/>
    </source>
</evidence>
<keyword evidence="7 13" id="KW-0547">Nucleotide-binding</keyword>
<dbReference type="Proteomes" id="UP001321804">
    <property type="component" value="Chromosome"/>
</dbReference>
<keyword evidence="17" id="KW-1185">Reference proteome</keyword>
<evidence type="ECO:0000256" key="6">
    <source>
        <dbReference type="ARBA" id="ARBA00022692"/>
    </source>
</evidence>
<keyword evidence="5 13" id="KW-0808">Transferase</keyword>
<keyword evidence="12 13" id="KW-0472">Membrane</keyword>
<gene>
    <name evidence="16" type="ORF">KIMC2_09860</name>
</gene>
<dbReference type="SMART" id="SM00387">
    <property type="entry name" value="HATPase_c"/>
    <property type="match status" value="1"/>
</dbReference>
<sequence>MRSKRKIYLVISIVLGLILYTIGLLYLFPYSLKDNILKQIINLKSFWVVPGWLILYLIIFIFAMLIYSLFLIARRIEFSRVESELAAILDESKKPSKNQIDPELYPIILLLYQRIKELEGEIQSLTITPNLVENETKEQILENERKRIARELHDSVSQDLFAGMMMTSALEKQIKNNKVDLSQVGSKLNVVSTAISEAQNEMRALLLHLRPLALEDKTLRQGIIHLINDLETKVKARIYFDVDEINLNRNIEDNIFRIIQEIISNILRHAKADQISIYLKQNQYNVILRVEDNGVGFDISKKNNRSYGLKNLQERAASIGGIFKMVSLKDQGTSITVKIPIIKREKE</sequence>
<evidence type="ECO:0000256" key="14">
    <source>
        <dbReference type="SAM" id="Phobius"/>
    </source>
</evidence>
<evidence type="ECO:0000256" key="9">
    <source>
        <dbReference type="ARBA" id="ARBA00022840"/>
    </source>
</evidence>
<dbReference type="SUPFAM" id="SSF55874">
    <property type="entry name" value="ATPase domain of HSP90 chaperone/DNA topoisomerase II/histidine kinase"/>
    <property type="match status" value="1"/>
</dbReference>
<feature type="transmembrane region" description="Helical" evidence="14">
    <location>
        <begin position="49"/>
        <end position="73"/>
    </location>
</feature>
<dbReference type="InterPro" id="IPR011712">
    <property type="entry name" value="Sig_transdc_His_kin_sub3_dim/P"/>
</dbReference>
<evidence type="ECO:0000313" key="17">
    <source>
        <dbReference type="Proteomes" id="UP001321804"/>
    </source>
</evidence>
<dbReference type="KEGG" id="xak:KIMC2_09860"/>
<dbReference type="Pfam" id="PF07730">
    <property type="entry name" value="HisKA_3"/>
    <property type="match status" value="1"/>
</dbReference>
<dbReference type="EMBL" id="AP026801">
    <property type="protein sequence ID" value="BDR56424.1"/>
    <property type="molecule type" value="Genomic_DNA"/>
</dbReference>
<evidence type="ECO:0000256" key="5">
    <source>
        <dbReference type="ARBA" id="ARBA00022679"/>
    </source>
</evidence>
<dbReference type="PANTHER" id="PTHR24421">
    <property type="entry name" value="NITRATE/NITRITE SENSOR PROTEIN NARX-RELATED"/>
    <property type="match status" value="1"/>
</dbReference>
<dbReference type="InterPro" id="IPR003594">
    <property type="entry name" value="HATPase_dom"/>
</dbReference>
<evidence type="ECO:0000256" key="11">
    <source>
        <dbReference type="ARBA" id="ARBA00023012"/>
    </source>
</evidence>
<evidence type="ECO:0000259" key="15">
    <source>
        <dbReference type="PROSITE" id="PS50109"/>
    </source>
</evidence>
<dbReference type="InterPro" id="IPR036890">
    <property type="entry name" value="HATPase_C_sf"/>
</dbReference>
<reference evidence="16 17" key="1">
    <citation type="journal article" date="2023" name="Microbiol. Spectr.">
        <title>Symbiosis of Carpenter Bees with Uncharacterized Lactic Acid Bacteria Showing NAD Auxotrophy.</title>
        <authorList>
            <person name="Kawasaki S."/>
            <person name="Ozawa K."/>
            <person name="Mori T."/>
            <person name="Yamamoto A."/>
            <person name="Ito M."/>
            <person name="Ohkuma M."/>
            <person name="Sakamoto M."/>
            <person name="Matsutani M."/>
        </authorList>
    </citation>
    <scope>NUCLEOTIDE SEQUENCE [LARGE SCALE GENOMIC DNA]</scope>
    <source>
        <strain evidence="16 17">KimC2</strain>
    </source>
</reference>
<comment type="subcellular location">
    <subcellularLocation>
        <location evidence="2 13">Cell membrane</location>
        <topology evidence="2 13">Multi-pass membrane protein</topology>
    </subcellularLocation>
</comment>
<evidence type="ECO:0000256" key="2">
    <source>
        <dbReference type="ARBA" id="ARBA00004651"/>
    </source>
</evidence>
<organism evidence="16 17">
    <name type="scientific">Xylocopilactobacillus apis</name>
    <dbReference type="NCBI Taxonomy" id="2932183"/>
    <lineage>
        <taxon>Bacteria</taxon>
        <taxon>Bacillati</taxon>
        <taxon>Bacillota</taxon>
        <taxon>Bacilli</taxon>
        <taxon>Lactobacillales</taxon>
        <taxon>Lactobacillaceae</taxon>
        <taxon>Xylocopilactobacillus</taxon>
    </lineage>
</organism>
<evidence type="ECO:0000256" key="3">
    <source>
        <dbReference type="ARBA" id="ARBA00022475"/>
    </source>
</evidence>
<keyword evidence="10 14" id="KW-1133">Transmembrane helix</keyword>
<dbReference type="CDD" id="cd16917">
    <property type="entry name" value="HATPase_UhpB-NarQ-NarX-like"/>
    <property type="match status" value="1"/>
</dbReference>